<comment type="subunit">
    <text evidence="5">Heterooligomer composed of large and small subunits.</text>
</comment>
<name>A0A7V3PSI9_UNCW3</name>
<keyword evidence="3 5" id="KW-0378">Hydrolase</keyword>
<reference evidence="9" key="1">
    <citation type="journal article" date="2020" name="mSystems">
        <title>Genome- and Community-Level Interaction Insights into Carbon Utilization and Element Cycling Functions of Hydrothermarchaeota in Hydrothermal Sediment.</title>
        <authorList>
            <person name="Zhou Z."/>
            <person name="Liu Y."/>
            <person name="Xu W."/>
            <person name="Pan J."/>
            <person name="Luo Z.H."/>
            <person name="Li M."/>
        </authorList>
    </citation>
    <scope>NUCLEOTIDE SEQUENCE [LARGE SCALE GENOMIC DNA]</scope>
    <source>
        <strain evidence="9">SpSt-914</strain>
    </source>
</reference>
<protein>
    <recommendedName>
        <fullName evidence="5">Exodeoxyribonuclease 7 large subunit</fullName>
        <ecNumber evidence="5">3.1.11.6</ecNumber>
    </recommendedName>
    <alternativeName>
        <fullName evidence="5">Exodeoxyribonuclease VII large subunit</fullName>
        <shortName evidence="5">Exonuclease VII large subunit</shortName>
    </alternativeName>
</protein>
<comment type="similarity">
    <text evidence="5 6">Belongs to the XseA family.</text>
</comment>
<dbReference type="PANTHER" id="PTHR30008">
    <property type="entry name" value="EXODEOXYRIBONUCLEASE 7 LARGE SUBUNIT"/>
    <property type="match status" value="1"/>
</dbReference>
<organism evidence="9">
    <name type="scientific">candidate division WOR-3 bacterium</name>
    <dbReference type="NCBI Taxonomy" id="2052148"/>
    <lineage>
        <taxon>Bacteria</taxon>
        <taxon>Bacteria division WOR-3</taxon>
    </lineage>
</organism>
<dbReference type="EC" id="3.1.11.6" evidence="5"/>
<comment type="caution">
    <text evidence="9">The sequence shown here is derived from an EMBL/GenBank/DDBJ whole genome shotgun (WGS) entry which is preliminary data.</text>
</comment>
<evidence type="ECO:0000259" key="7">
    <source>
        <dbReference type="Pfam" id="PF02601"/>
    </source>
</evidence>
<dbReference type="InterPro" id="IPR020579">
    <property type="entry name" value="Exonuc_VII_lsu_C"/>
</dbReference>
<evidence type="ECO:0000256" key="3">
    <source>
        <dbReference type="ARBA" id="ARBA00022801"/>
    </source>
</evidence>
<evidence type="ECO:0000313" key="9">
    <source>
        <dbReference type="EMBL" id="HGD12696.1"/>
    </source>
</evidence>
<dbReference type="Pfam" id="PF13742">
    <property type="entry name" value="tRNA_anti_2"/>
    <property type="match status" value="1"/>
</dbReference>
<dbReference type="NCBIfam" id="TIGR00237">
    <property type="entry name" value="xseA"/>
    <property type="match status" value="1"/>
</dbReference>
<feature type="domain" description="OB-fold nucleic acid binding" evidence="8">
    <location>
        <begin position="10"/>
        <end position="103"/>
    </location>
</feature>
<comment type="function">
    <text evidence="5">Bidirectionally degrades single-stranded DNA into large acid-insoluble oligonucleotides, which are then degraded further into small acid-soluble oligonucleotides.</text>
</comment>
<evidence type="ECO:0000256" key="2">
    <source>
        <dbReference type="ARBA" id="ARBA00022722"/>
    </source>
</evidence>
<dbReference type="GO" id="GO:0008855">
    <property type="term" value="F:exodeoxyribonuclease VII activity"/>
    <property type="evidence" value="ECO:0007669"/>
    <property type="project" value="UniProtKB-UniRule"/>
</dbReference>
<dbReference type="InterPro" id="IPR003753">
    <property type="entry name" value="Exonuc_VII_L"/>
</dbReference>
<evidence type="ECO:0000256" key="1">
    <source>
        <dbReference type="ARBA" id="ARBA00022490"/>
    </source>
</evidence>
<dbReference type="GO" id="GO:0005737">
    <property type="term" value="C:cytoplasm"/>
    <property type="evidence" value="ECO:0007669"/>
    <property type="project" value="UniProtKB-SubCell"/>
</dbReference>
<dbReference type="AlphaFoldDB" id="A0A7V3PSI9"/>
<accession>A0A7V3PSI9</accession>
<evidence type="ECO:0000259" key="8">
    <source>
        <dbReference type="Pfam" id="PF13742"/>
    </source>
</evidence>
<evidence type="ECO:0000256" key="6">
    <source>
        <dbReference type="RuleBase" id="RU004355"/>
    </source>
</evidence>
<dbReference type="GO" id="GO:0006308">
    <property type="term" value="P:DNA catabolic process"/>
    <property type="evidence" value="ECO:0007669"/>
    <property type="project" value="UniProtKB-UniRule"/>
</dbReference>
<comment type="catalytic activity">
    <reaction evidence="5 6">
        <text>Exonucleolytic cleavage in either 5'- to 3'- or 3'- to 5'-direction to yield nucleoside 5'-phosphates.</text>
        <dbReference type="EC" id="3.1.11.6"/>
    </reaction>
</comment>
<dbReference type="PANTHER" id="PTHR30008:SF0">
    <property type="entry name" value="EXODEOXYRIBONUCLEASE 7 LARGE SUBUNIT"/>
    <property type="match status" value="1"/>
</dbReference>
<dbReference type="CDD" id="cd04489">
    <property type="entry name" value="ExoVII_LU_OBF"/>
    <property type="match status" value="1"/>
</dbReference>
<gene>
    <name evidence="5 9" type="primary">xseA</name>
    <name evidence="9" type="ORF">ENX16_01235</name>
</gene>
<keyword evidence="2 5" id="KW-0540">Nuclease</keyword>
<dbReference type="HAMAP" id="MF_00378">
    <property type="entry name" value="Exonuc_7_L"/>
    <property type="match status" value="1"/>
</dbReference>
<sequence>MATVPAKKIFTVSQINTLVCEMLDEYFSDIWIVGEISNLKTYESGHIYFTLKDETSQLAAVCFRDSARKLKFKLETGMLVIGHGRLEVYAASGKYQIILDTIEPRGIGALQQAFEQLKRKLEKEGLFDQARKRQLPKLPRVIGIITSPSGAAIHDMLKTLRRYRAHCQVLLYPVQVQGEGAAAQIVRALDCLGRREDVEVIILGRGGGSIEDLWPFNEEVVARAIAACRVPVVTGIGHEVDFTIADFVADVRAATPTAAAQVVAQGWYELGERFNRAVADLFQVMQDYLFHYEQRVDELSRHRAFEQVVRRLQDSRHRSEIYQAAMVNAIRRHLGVQAAALNLLNEQLSRQNPVVKIRLRQVALTDLKSRLWRALTAQTTNFNTRLERLASTLNALSPLASLARGYALCLKPDGTLVKKIGQVAVSEDVFIRLSDGRLKCQVQDKIRGGENGE</sequence>
<dbReference type="EMBL" id="DTMZ01000016">
    <property type="protein sequence ID" value="HGD12696.1"/>
    <property type="molecule type" value="Genomic_DNA"/>
</dbReference>
<dbReference type="GO" id="GO:0009318">
    <property type="term" value="C:exodeoxyribonuclease VII complex"/>
    <property type="evidence" value="ECO:0007669"/>
    <property type="project" value="UniProtKB-UniRule"/>
</dbReference>
<dbReference type="InterPro" id="IPR025824">
    <property type="entry name" value="OB-fold_nuc-bd_dom"/>
</dbReference>
<evidence type="ECO:0000256" key="4">
    <source>
        <dbReference type="ARBA" id="ARBA00022839"/>
    </source>
</evidence>
<keyword evidence="1 5" id="KW-0963">Cytoplasm</keyword>
<evidence type="ECO:0000256" key="5">
    <source>
        <dbReference type="HAMAP-Rule" id="MF_00378"/>
    </source>
</evidence>
<proteinExistence type="inferred from homology"/>
<dbReference type="Pfam" id="PF02601">
    <property type="entry name" value="Exonuc_VII_L"/>
    <property type="match status" value="1"/>
</dbReference>
<dbReference type="GO" id="GO:0003676">
    <property type="term" value="F:nucleic acid binding"/>
    <property type="evidence" value="ECO:0007669"/>
    <property type="project" value="InterPro"/>
</dbReference>
<keyword evidence="4 5" id="KW-0269">Exonuclease</keyword>
<feature type="domain" description="Exonuclease VII large subunit C-terminal" evidence="7">
    <location>
        <begin position="126"/>
        <end position="441"/>
    </location>
</feature>
<comment type="subcellular location">
    <subcellularLocation>
        <location evidence="5 6">Cytoplasm</location>
    </subcellularLocation>
</comment>